<gene>
    <name evidence="2" type="ORF">SEMRO_194_G082870.1</name>
</gene>
<reference evidence="2" key="1">
    <citation type="submission" date="2020-06" db="EMBL/GenBank/DDBJ databases">
        <authorList>
            <consortium name="Plant Systems Biology data submission"/>
        </authorList>
    </citation>
    <scope>NUCLEOTIDE SEQUENCE</scope>
    <source>
        <strain evidence="2">D6</strain>
    </source>
</reference>
<sequence>MTVAAIQAPMVSLASTACNNEPLFSLFSGDSSEVSITISNSAASFDWSDFPVVYQYNEDMPVPSGGCTESPQLYYSSPQCSTTKKNICSKLSPMTTAPTMPWELERELDDTNSLSMSSDDETVATDSQVEDSSANRRADRESVIKFSPFVEIRSHAVVLGDHPCCNSLALELAWEHQEVQVLDFDLYESSRQSQRRKLRSLRLSYWERRMLLERSTGLSEHELLLQEQRAWGEQLDREAANRDKAPSMPCSSSILKKVSSTKTLSSMDI</sequence>
<evidence type="ECO:0000313" key="2">
    <source>
        <dbReference type="EMBL" id="CAB9504347.1"/>
    </source>
</evidence>
<organism evidence="2 3">
    <name type="scientific">Seminavis robusta</name>
    <dbReference type="NCBI Taxonomy" id="568900"/>
    <lineage>
        <taxon>Eukaryota</taxon>
        <taxon>Sar</taxon>
        <taxon>Stramenopiles</taxon>
        <taxon>Ochrophyta</taxon>
        <taxon>Bacillariophyta</taxon>
        <taxon>Bacillariophyceae</taxon>
        <taxon>Bacillariophycidae</taxon>
        <taxon>Naviculales</taxon>
        <taxon>Naviculaceae</taxon>
        <taxon>Seminavis</taxon>
    </lineage>
</organism>
<protein>
    <submittedName>
        <fullName evidence="2">Uncharacterized protein</fullName>
    </submittedName>
</protein>
<proteinExistence type="predicted"/>
<dbReference type="EMBL" id="CAICTM010000193">
    <property type="protein sequence ID" value="CAB9504347.1"/>
    <property type="molecule type" value="Genomic_DNA"/>
</dbReference>
<dbReference type="Proteomes" id="UP001153069">
    <property type="component" value="Unassembled WGS sequence"/>
</dbReference>
<name>A0A9N8DJL9_9STRA</name>
<feature type="region of interest" description="Disordered" evidence="1">
    <location>
        <begin position="111"/>
        <end position="137"/>
    </location>
</feature>
<comment type="caution">
    <text evidence="2">The sequence shown here is derived from an EMBL/GenBank/DDBJ whole genome shotgun (WGS) entry which is preliminary data.</text>
</comment>
<evidence type="ECO:0000313" key="3">
    <source>
        <dbReference type="Proteomes" id="UP001153069"/>
    </source>
</evidence>
<keyword evidence="3" id="KW-1185">Reference proteome</keyword>
<evidence type="ECO:0000256" key="1">
    <source>
        <dbReference type="SAM" id="MobiDB-lite"/>
    </source>
</evidence>
<dbReference type="OrthoDB" id="48791at2759"/>
<dbReference type="AlphaFoldDB" id="A0A9N8DJL9"/>
<accession>A0A9N8DJL9</accession>